<reference evidence="1" key="1">
    <citation type="submission" date="2018-02" db="EMBL/GenBank/DDBJ databases">
        <authorList>
            <person name="Cohen D.B."/>
            <person name="Kent A.D."/>
        </authorList>
    </citation>
    <scope>NUCLEOTIDE SEQUENCE</scope>
</reference>
<accession>A0A2N9IWS1</accession>
<evidence type="ECO:0000313" key="1">
    <source>
        <dbReference type="EMBL" id="SPD28724.1"/>
    </source>
</evidence>
<organism evidence="1">
    <name type="scientific">Fagus sylvatica</name>
    <name type="common">Beechnut</name>
    <dbReference type="NCBI Taxonomy" id="28930"/>
    <lineage>
        <taxon>Eukaryota</taxon>
        <taxon>Viridiplantae</taxon>
        <taxon>Streptophyta</taxon>
        <taxon>Embryophyta</taxon>
        <taxon>Tracheophyta</taxon>
        <taxon>Spermatophyta</taxon>
        <taxon>Magnoliopsida</taxon>
        <taxon>eudicotyledons</taxon>
        <taxon>Gunneridae</taxon>
        <taxon>Pentapetalae</taxon>
        <taxon>rosids</taxon>
        <taxon>fabids</taxon>
        <taxon>Fagales</taxon>
        <taxon>Fagaceae</taxon>
        <taxon>Fagus</taxon>
    </lineage>
</organism>
<protein>
    <submittedName>
        <fullName evidence="1">Uncharacterized protein</fullName>
    </submittedName>
</protein>
<name>A0A2N9IWS1_FAGSY</name>
<dbReference type="EMBL" id="OIVN01006242">
    <property type="protein sequence ID" value="SPD28724.1"/>
    <property type="molecule type" value="Genomic_DNA"/>
</dbReference>
<dbReference type="AlphaFoldDB" id="A0A2N9IWS1"/>
<sequence>MAASPFFFSFFLTDEDHGVSHFEYFDEDHGAIGAEAQLGWVGSGDIGKGVGRRQNYRDSQISEKEGRKKVGWQKTVELRIMASTPFCGVLEVAYAVIFIGEKEGKKKR</sequence>
<gene>
    <name evidence="1" type="ORF">FSB_LOCUS56606</name>
</gene>
<proteinExistence type="predicted"/>